<proteinExistence type="predicted"/>
<evidence type="ECO:0000313" key="2">
    <source>
        <dbReference type="EMBL" id="KAL3308880.1"/>
    </source>
</evidence>
<evidence type="ECO:0000259" key="1">
    <source>
        <dbReference type="Pfam" id="PF25752"/>
    </source>
</evidence>
<dbReference type="InterPro" id="IPR040354">
    <property type="entry name" value="TCTN1-3"/>
</dbReference>
<comment type="caution">
    <text evidence="2">The sequence shown here is derived from an EMBL/GenBank/DDBJ whole genome shotgun (WGS) entry which is preliminary data.</text>
</comment>
<dbReference type="InterPro" id="IPR057724">
    <property type="entry name" value="TCTN1-3_N"/>
</dbReference>
<keyword evidence="3" id="KW-1185">Reference proteome</keyword>
<gene>
    <name evidence="2" type="primary">AGPAT9_3</name>
    <name evidence="2" type="ORF">Ciccas_012583</name>
</gene>
<organism evidence="2 3">
    <name type="scientific">Cichlidogyrus casuarinus</name>
    <dbReference type="NCBI Taxonomy" id="1844966"/>
    <lineage>
        <taxon>Eukaryota</taxon>
        <taxon>Metazoa</taxon>
        <taxon>Spiralia</taxon>
        <taxon>Lophotrochozoa</taxon>
        <taxon>Platyhelminthes</taxon>
        <taxon>Monogenea</taxon>
        <taxon>Monopisthocotylea</taxon>
        <taxon>Dactylogyridea</taxon>
        <taxon>Ancyrocephalidae</taxon>
        <taxon>Cichlidogyrus</taxon>
    </lineage>
</organism>
<sequence length="283" mass="30298">MVIADPINLGNPAYVDPAPCPCNLMRNACDVGCCCDPDCTGPQLGQCLLGTFGGSSPASDKNTCQRQDQLTPLSEGISSQYFSQLFDTNDVLGILTDPIPEYAPLMCLAVNNSASLGLFYAQIPLARSTSEFQSQLAGVTTAQPDSGMRSADSPRSAGPGTYLQFDPILMLSPNLARPILQLPYFNNDACDANAPLQFLGSRTVKCPLILTSTLCNQASTAELLLGLYPRNQHNRIDARSYLLNANTLTQDPGCADQTYLVSASRLANFSAVPLQKVRLLNIP</sequence>
<dbReference type="EMBL" id="JBJKFK010004579">
    <property type="protein sequence ID" value="KAL3308880.1"/>
    <property type="molecule type" value="Genomic_DNA"/>
</dbReference>
<dbReference type="PANTHER" id="PTHR14611">
    <property type="entry name" value="TECTONIC FAMILY MEMBER"/>
    <property type="match status" value="1"/>
</dbReference>
<name>A0ABD2PN22_9PLAT</name>
<dbReference type="AlphaFoldDB" id="A0ABD2PN22"/>
<feature type="domain" description="Tectonic-1-3 N-terminal" evidence="1">
    <location>
        <begin position="13"/>
        <end position="48"/>
    </location>
</feature>
<dbReference type="PANTHER" id="PTHR14611:SF6">
    <property type="entry name" value="TECTONIC-2"/>
    <property type="match status" value="1"/>
</dbReference>
<dbReference type="Pfam" id="PF25752">
    <property type="entry name" value="DUF1619_N"/>
    <property type="match status" value="1"/>
</dbReference>
<reference evidence="2 3" key="1">
    <citation type="submission" date="2024-11" db="EMBL/GenBank/DDBJ databases">
        <title>Adaptive evolution of stress response genes in parasites aligns with host niche diversity.</title>
        <authorList>
            <person name="Hahn C."/>
            <person name="Resl P."/>
        </authorList>
    </citation>
    <scope>NUCLEOTIDE SEQUENCE [LARGE SCALE GENOMIC DNA]</scope>
    <source>
        <strain evidence="2">EGGRZ-B1_66</strain>
        <tissue evidence="2">Body</tissue>
    </source>
</reference>
<protein>
    <submittedName>
        <fullName evidence="2">1-acylglycerol-3-phosphate O-acyltransferase 6 (Lysophosphatidic acid acyltransferase, zeta)</fullName>
    </submittedName>
</protein>
<evidence type="ECO:0000313" key="3">
    <source>
        <dbReference type="Proteomes" id="UP001626550"/>
    </source>
</evidence>
<dbReference type="Proteomes" id="UP001626550">
    <property type="component" value="Unassembled WGS sequence"/>
</dbReference>
<accession>A0ABD2PN22</accession>